<feature type="domain" description="Topo IA-type catalytic" evidence="15">
    <location>
        <begin position="159"/>
        <end position="576"/>
    </location>
</feature>
<evidence type="ECO:0000259" key="14">
    <source>
        <dbReference type="PROSITE" id="PS50880"/>
    </source>
</evidence>
<keyword evidence="17" id="KW-1185">Reference proteome</keyword>
<evidence type="ECO:0000256" key="4">
    <source>
        <dbReference type="ARBA" id="ARBA00022737"/>
    </source>
</evidence>
<evidence type="ECO:0000256" key="3">
    <source>
        <dbReference type="ARBA" id="ARBA00022723"/>
    </source>
</evidence>
<dbReference type="FunFam" id="3.40.50.140:FF:000001">
    <property type="entry name" value="DNA topoisomerase 1"/>
    <property type="match status" value="1"/>
</dbReference>
<dbReference type="GO" id="GO:0003677">
    <property type="term" value="F:DNA binding"/>
    <property type="evidence" value="ECO:0007669"/>
    <property type="project" value="UniProtKB-KW"/>
</dbReference>
<evidence type="ECO:0000256" key="7">
    <source>
        <dbReference type="ARBA" id="ARBA00022842"/>
    </source>
</evidence>
<dbReference type="PANTHER" id="PTHR42785">
    <property type="entry name" value="DNA TOPOISOMERASE, TYPE IA, CORE"/>
    <property type="match status" value="1"/>
</dbReference>
<reference evidence="16 17" key="1">
    <citation type="submission" date="2016-10" db="EMBL/GenBank/DDBJ databases">
        <authorList>
            <person name="de Groot N.N."/>
        </authorList>
    </citation>
    <scope>NUCLEOTIDE SEQUENCE [LARGE SCALE GENOMIC DNA]</scope>
    <source>
        <strain evidence="16 17">DSM 18438</strain>
    </source>
</reference>
<dbReference type="HAMAP" id="MF_00952">
    <property type="entry name" value="Topoisom_1_prok"/>
    <property type="match status" value="1"/>
</dbReference>
<sequence>MGKSLVIVESPAKAKTINKYLGNDFIVKSSVGHIRDLPVSGSGKTNRSKAGGKKSTTTDKKKKAQEQLVARMGIDPEQGWKAHYEILPGKEKVVSELKKLAKDADTIYLATDLDREGEAIAWHLRESLGGDDTRYRRVVFNEITKKAITQAFEDPGRLDINRVNAQQARRFLDRVVGYMVSPLLWSKVARGLSAGRVQSVAVRLIVEREREIRAFIPEEYWDIAAHLENQKQSLLSCMVVKKAGKTFRPGNKEETDQALAELQPASYQVADREDKPTSSRPGAPYITSTLQQAASTRLGFSVKKTMTLAQRLYEAGHITYMRTDSTNLSQEAVENCRNWIGKELGERYLPEKPNSYSSKEGAQEAHEAIRPSNVKLQGKDLTGMERDAQRLYELIWRQFVACQMPPARYLSSTMTVKAADYELKAKGRVLQFDGFTRIQPPSGKQAEDQELPDVKVGEQLKLNQLEPKQHFTKPPARFTEAALVKELEKRGIGRPSTYASIISTIQDRGYVKLENRRFYAEKMGDIVTDRLVESFQDLLDYSFTARMEDSLDAVAEGGEEWKRLLDRFYADFKQQLEKAQSSEGMRPNQPVDTDIDCPTCGRHMQIRIASTGTFLGCSGYALPPKERCKTTINLMPGDEFVAADADDEAEAQALRAKRRCHKCGTAMESFIIDEKRKLHICGNSPDCDGYQIEEGQFKLKGYDGPTIECDKCGSEMQLKTGRFGKYFGCTNSECKNTRKLLKNGEPAPPKMDPVPMPELQCQKVDDHYVLRDGASGLFLAASQFPKKRETRPPLVSEIKPHKDEIDPKHHYILEAPEADSEGNPTVVRFSRKSKEQYVQAEKDGKSTGFRAFWDGSQWRIEDKSAGKK</sequence>
<dbReference type="InterPro" id="IPR013498">
    <property type="entry name" value="Topo_IA_Znf"/>
</dbReference>
<dbReference type="GO" id="GO:0008270">
    <property type="term" value="F:zinc ion binding"/>
    <property type="evidence" value="ECO:0007669"/>
    <property type="project" value="UniProtKB-KW"/>
</dbReference>
<dbReference type="Gene3D" id="2.70.20.10">
    <property type="entry name" value="Topoisomerase I, domain 3"/>
    <property type="match status" value="1"/>
</dbReference>
<gene>
    <name evidence="12" type="primary">topA</name>
    <name evidence="16" type="ORF">SAMN05660443_0566</name>
</gene>
<dbReference type="InterPro" id="IPR013824">
    <property type="entry name" value="Topo_IA_cen_sub1"/>
</dbReference>
<evidence type="ECO:0000256" key="11">
    <source>
        <dbReference type="ARBA" id="ARBA00053060"/>
    </source>
</evidence>
<dbReference type="Pfam" id="PF01131">
    <property type="entry name" value="Topoisom_bac"/>
    <property type="match status" value="1"/>
</dbReference>
<evidence type="ECO:0000256" key="5">
    <source>
        <dbReference type="ARBA" id="ARBA00022771"/>
    </source>
</evidence>
<dbReference type="PROSITE" id="PS50880">
    <property type="entry name" value="TOPRIM"/>
    <property type="match status" value="1"/>
</dbReference>
<evidence type="ECO:0000256" key="8">
    <source>
        <dbReference type="ARBA" id="ARBA00023029"/>
    </source>
</evidence>
<dbReference type="FunFam" id="1.10.290.10:FF:000002">
    <property type="entry name" value="DNA topoisomerase 1"/>
    <property type="match status" value="1"/>
</dbReference>
<dbReference type="InterPro" id="IPR003601">
    <property type="entry name" value="Topo_IA_2"/>
</dbReference>
<dbReference type="PROSITE" id="PS52039">
    <property type="entry name" value="TOPO_IA_2"/>
    <property type="match status" value="1"/>
</dbReference>
<evidence type="ECO:0000256" key="1">
    <source>
        <dbReference type="ARBA" id="ARBA00000213"/>
    </source>
</evidence>
<dbReference type="InterPro" id="IPR013826">
    <property type="entry name" value="Topo_IA_cen_sub3"/>
</dbReference>
<keyword evidence="5" id="KW-0863">Zinc-finger</keyword>
<feature type="site" description="Interaction with DNA" evidence="12">
    <location>
        <position position="169"/>
    </location>
</feature>
<dbReference type="InterPro" id="IPR028612">
    <property type="entry name" value="Topoisom_1_IA"/>
</dbReference>
<proteinExistence type="inferred from homology"/>
<dbReference type="PANTHER" id="PTHR42785:SF1">
    <property type="entry name" value="DNA TOPOISOMERASE"/>
    <property type="match status" value="1"/>
</dbReference>
<evidence type="ECO:0000313" key="16">
    <source>
        <dbReference type="EMBL" id="SFB85710.1"/>
    </source>
</evidence>
<keyword evidence="4" id="KW-0677">Repeat</keyword>
<dbReference type="EMBL" id="FOLH01000001">
    <property type="protein sequence ID" value="SFB85710.1"/>
    <property type="molecule type" value="Genomic_DNA"/>
</dbReference>
<keyword evidence="10 12" id="KW-0413">Isomerase</keyword>
<dbReference type="Pfam" id="PF08272">
    <property type="entry name" value="Zn_Ribbon_Topo"/>
    <property type="match status" value="2"/>
</dbReference>
<dbReference type="InterPro" id="IPR013825">
    <property type="entry name" value="Topo_IA_cen_sub2"/>
</dbReference>
<keyword evidence="6" id="KW-0862">Zinc</keyword>
<dbReference type="Gene3D" id="2.20.25.10">
    <property type="match status" value="1"/>
</dbReference>
<evidence type="ECO:0000259" key="15">
    <source>
        <dbReference type="PROSITE" id="PS52039"/>
    </source>
</evidence>
<dbReference type="SMART" id="SM00493">
    <property type="entry name" value="TOPRIM"/>
    <property type="match status" value="1"/>
</dbReference>
<feature type="site" description="Interaction with DNA" evidence="12">
    <location>
        <position position="508"/>
    </location>
</feature>
<dbReference type="GO" id="GO:0003917">
    <property type="term" value="F:DNA topoisomerase type I (single strand cut, ATP-independent) activity"/>
    <property type="evidence" value="ECO:0007669"/>
    <property type="project" value="UniProtKB-UniRule"/>
</dbReference>
<feature type="region of interest" description="Interaction with DNA" evidence="12">
    <location>
        <begin position="193"/>
        <end position="198"/>
    </location>
</feature>
<dbReference type="OrthoDB" id="9804262at2"/>
<dbReference type="AlphaFoldDB" id="A0A1I1EL66"/>
<dbReference type="EC" id="5.6.2.1" evidence="12"/>
<dbReference type="InterPro" id="IPR034149">
    <property type="entry name" value="TOPRIM_TopoI"/>
</dbReference>
<dbReference type="GO" id="GO:0005694">
    <property type="term" value="C:chromosome"/>
    <property type="evidence" value="ECO:0007669"/>
    <property type="project" value="InterPro"/>
</dbReference>
<feature type="site" description="Interaction with DNA" evidence="12">
    <location>
        <position position="33"/>
    </location>
</feature>
<evidence type="ECO:0000256" key="13">
    <source>
        <dbReference type="SAM" id="MobiDB-lite"/>
    </source>
</evidence>
<name>A0A1I1EL66_9GAMM</name>
<evidence type="ECO:0000313" key="17">
    <source>
        <dbReference type="Proteomes" id="UP000199058"/>
    </source>
</evidence>
<dbReference type="FunFam" id="3.30.65.10:FF:000002">
    <property type="entry name" value="DNA topoisomerase 1"/>
    <property type="match status" value="1"/>
</dbReference>
<dbReference type="InterPro" id="IPR005733">
    <property type="entry name" value="TopoI_bac-type"/>
</dbReference>
<keyword evidence="8 12" id="KW-0799">Topoisomerase</keyword>
<feature type="domain" description="Toprim" evidence="14">
    <location>
        <begin position="3"/>
        <end position="143"/>
    </location>
</feature>
<accession>A0A1I1EL66</accession>
<comment type="function">
    <text evidence="11 12">Releases the supercoiling and torsional tension of DNA, which is introduced during the DNA replication and transcription, by transiently cleaving and rejoining one strand of the DNA duplex. Introduces a single-strand break via transesterification at a target site in duplex DNA. The scissile phosphodiester is attacked by the catalytic tyrosine of the enzyme, resulting in the formation of a DNA-(5'-phosphotyrosyl)-enzyme intermediate and the expulsion of a 3'-OH DNA strand. The free DNA strand then undergoes passage around the unbroken strand, thus removing DNA supercoils. Finally, in the religation step, the DNA 3'-OH attacks the covalent intermediate to expel the active-site tyrosine and restore the DNA phosphodiester backbone.</text>
</comment>
<feature type="active site" description="O-(5'-phospho-DNA)-tyrosine intermediate" evidence="12">
    <location>
        <position position="320"/>
    </location>
</feature>
<keyword evidence="7" id="KW-0460">Magnesium</keyword>
<evidence type="ECO:0000256" key="6">
    <source>
        <dbReference type="ARBA" id="ARBA00022833"/>
    </source>
</evidence>
<feature type="region of interest" description="Disordered" evidence="13">
    <location>
        <begin position="37"/>
        <end position="64"/>
    </location>
</feature>
<dbReference type="GO" id="GO:0006265">
    <property type="term" value="P:DNA topological change"/>
    <property type="evidence" value="ECO:0007669"/>
    <property type="project" value="UniProtKB-UniRule"/>
</dbReference>
<comment type="catalytic activity">
    <reaction evidence="1 12">
        <text>ATP-independent breakage of single-stranded DNA, followed by passage and rejoining.</text>
        <dbReference type="EC" id="5.6.2.1"/>
    </reaction>
</comment>
<organism evidence="16 17">
    <name type="scientific">Marinospirillum celere</name>
    <dbReference type="NCBI Taxonomy" id="1122252"/>
    <lineage>
        <taxon>Bacteria</taxon>
        <taxon>Pseudomonadati</taxon>
        <taxon>Pseudomonadota</taxon>
        <taxon>Gammaproteobacteria</taxon>
        <taxon>Oceanospirillales</taxon>
        <taxon>Oceanospirillaceae</taxon>
        <taxon>Marinospirillum</taxon>
    </lineage>
</organism>
<dbReference type="Gene3D" id="1.10.460.10">
    <property type="entry name" value="Topoisomerase I, domain 2"/>
    <property type="match status" value="1"/>
</dbReference>
<dbReference type="CDD" id="cd03363">
    <property type="entry name" value="TOPRIM_TopoIA_TopoI"/>
    <property type="match status" value="1"/>
</dbReference>
<dbReference type="SUPFAM" id="SSF57783">
    <property type="entry name" value="Zinc beta-ribbon"/>
    <property type="match status" value="3"/>
</dbReference>
<comment type="similarity">
    <text evidence="2 12">Belongs to the type IA topoisomerase family.</text>
</comment>
<dbReference type="SUPFAM" id="SSF56712">
    <property type="entry name" value="Prokaryotic type I DNA topoisomerase"/>
    <property type="match status" value="1"/>
</dbReference>
<dbReference type="Gene3D" id="3.30.65.10">
    <property type="entry name" value="Bacterial Topoisomerase I, domain 1"/>
    <property type="match status" value="3"/>
</dbReference>
<evidence type="ECO:0000256" key="2">
    <source>
        <dbReference type="ARBA" id="ARBA00009446"/>
    </source>
</evidence>
<dbReference type="NCBIfam" id="TIGR01051">
    <property type="entry name" value="topA_bact"/>
    <property type="match status" value="1"/>
</dbReference>
<dbReference type="InterPro" id="IPR000380">
    <property type="entry name" value="Topo_IA"/>
</dbReference>
<dbReference type="SMART" id="SM00437">
    <property type="entry name" value="TOP1Ac"/>
    <property type="match status" value="1"/>
</dbReference>
<feature type="site" description="Interaction with DNA" evidence="12">
    <location>
        <position position="170"/>
    </location>
</feature>
<dbReference type="CDD" id="cd00186">
    <property type="entry name" value="TOP1Ac"/>
    <property type="match status" value="1"/>
</dbReference>
<dbReference type="InterPro" id="IPR023406">
    <property type="entry name" value="Topo_IA_AS"/>
</dbReference>
<feature type="site" description="Interaction with DNA" evidence="12">
    <location>
        <position position="178"/>
    </location>
</feature>
<feature type="region of interest" description="Disordered" evidence="13">
    <location>
        <begin position="266"/>
        <end position="286"/>
    </location>
</feature>
<evidence type="ECO:0000256" key="12">
    <source>
        <dbReference type="HAMAP-Rule" id="MF_00952"/>
    </source>
</evidence>
<dbReference type="InterPro" id="IPR049330">
    <property type="entry name" value="TOP1_Znf"/>
</dbReference>
<dbReference type="STRING" id="1122252.SAMN05660443_0566"/>
<dbReference type="InterPro" id="IPR003602">
    <property type="entry name" value="Topo_IA_DNA-bd_dom"/>
</dbReference>
<evidence type="ECO:0000256" key="10">
    <source>
        <dbReference type="ARBA" id="ARBA00023235"/>
    </source>
</evidence>
<evidence type="ECO:0000256" key="9">
    <source>
        <dbReference type="ARBA" id="ARBA00023125"/>
    </source>
</evidence>
<feature type="site" description="Interaction with DNA" evidence="12">
    <location>
        <position position="185"/>
    </location>
</feature>
<dbReference type="InterPro" id="IPR013497">
    <property type="entry name" value="Topo_IA_cen"/>
</dbReference>
<dbReference type="InterPro" id="IPR023405">
    <property type="entry name" value="Topo_IA_core_domain"/>
</dbReference>
<dbReference type="Gene3D" id="3.40.50.140">
    <property type="match status" value="1"/>
</dbReference>
<keyword evidence="3" id="KW-0479">Metal-binding</keyword>
<dbReference type="Pfam" id="PF21372">
    <property type="entry name" value="Zn_ribbon_bTOP1"/>
    <property type="match status" value="1"/>
</dbReference>
<protein>
    <recommendedName>
        <fullName evidence="12">DNA topoisomerase 1</fullName>
        <ecNumber evidence="12">5.6.2.1</ecNumber>
    </recommendedName>
    <alternativeName>
        <fullName evidence="12">DNA topoisomerase I</fullName>
    </alternativeName>
</protein>
<dbReference type="PRINTS" id="PR00417">
    <property type="entry name" value="PRTPISMRASEI"/>
</dbReference>
<dbReference type="Pfam" id="PF01751">
    <property type="entry name" value="Toprim"/>
    <property type="match status" value="1"/>
</dbReference>
<dbReference type="SMART" id="SM00436">
    <property type="entry name" value="TOP1Bc"/>
    <property type="match status" value="1"/>
</dbReference>
<dbReference type="Proteomes" id="UP000199058">
    <property type="component" value="Unassembled WGS sequence"/>
</dbReference>
<feature type="site" description="Interaction with DNA" evidence="12">
    <location>
        <position position="173"/>
    </location>
</feature>
<feature type="site" description="Interaction with DNA" evidence="12">
    <location>
        <position position="322"/>
    </location>
</feature>
<dbReference type="InterPro" id="IPR006171">
    <property type="entry name" value="TOPRIM_dom"/>
</dbReference>
<comment type="subunit">
    <text evidence="12">Monomer.</text>
</comment>
<dbReference type="Gene3D" id="1.10.290.10">
    <property type="entry name" value="Topoisomerase I, domain 4"/>
    <property type="match status" value="1"/>
</dbReference>
<dbReference type="Pfam" id="PF01396">
    <property type="entry name" value="Zn_ribbon_Top1"/>
    <property type="match status" value="2"/>
</dbReference>
<keyword evidence="9 12" id="KW-0238">DNA-binding</keyword>
<dbReference type="InterPro" id="IPR013263">
    <property type="entry name" value="TopoI_Znr_bac"/>
</dbReference>
<dbReference type="PROSITE" id="PS00396">
    <property type="entry name" value="TOPO_IA_1"/>
    <property type="match status" value="1"/>
</dbReference>
<dbReference type="RefSeq" id="WP_091958827.1">
    <property type="nucleotide sequence ID" value="NZ_FOLH01000001.1"/>
</dbReference>